<dbReference type="EMBL" id="PQFF01000319">
    <property type="protein sequence ID" value="RHZ61240.1"/>
    <property type="molecule type" value="Genomic_DNA"/>
</dbReference>
<evidence type="ECO:0000313" key="2">
    <source>
        <dbReference type="Proteomes" id="UP000266861"/>
    </source>
</evidence>
<accession>A0A397HLE5</accession>
<dbReference type="OrthoDB" id="2441258at2759"/>
<dbReference type="Proteomes" id="UP000266861">
    <property type="component" value="Unassembled WGS sequence"/>
</dbReference>
<name>A0A397HLE5_9GLOM</name>
<dbReference type="AlphaFoldDB" id="A0A397HLE5"/>
<organism evidence="1 2">
    <name type="scientific">Diversispora epigaea</name>
    <dbReference type="NCBI Taxonomy" id="1348612"/>
    <lineage>
        <taxon>Eukaryota</taxon>
        <taxon>Fungi</taxon>
        <taxon>Fungi incertae sedis</taxon>
        <taxon>Mucoromycota</taxon>
        <taxon>Glomeromycotina</taxon>
        <taxon>Glomeromycetes</taxon>
        <taxon>Diversisporales</taxon>
        <taxon>Diversisporaceae</taxon>
        <taxon>Diversispora</taxon>
    </lineage>
</organism>
<keyword evidence="2" id="KW-1185">Reference proteome</keyword>
<evidence type="ECO:0008006" key="3">
    <source>
        <dbReference type="Google" id="ProtNLM"/>
    </source>
</evidence>
<gene>
    <name evidence="1" type="ORF">Glove_349g137</name>
</gene>
<comment type="caution">
    <text evidence="1">The sequence shown here is derived from an EMBL/GenBank/DDBJ whole genome shotgun (WGS) entry which is preliminary data.</text>
</comment>
<sequence>MPLKFFDDKDDYNVQCNHRMGNFRNVSNLKTLLSRIRKTTSKTTLQQCLPYIKYFHLSGNDILDKIQPFKKILDKQFWKDLMQYLISPDLKISSDSRITCSKKEPFSTIITNEHVSEISSWIDHKSDTYSLADISYEFQLILRGSMNGHSRTVVVMKVQGTDEIFGGYNPLSRVQNLNEILG</sequence>
<proteinExistence type="predicted"/>
<reference evidence="1 2" key="1">
    <citation type="submission" date="2018-08" db="EMBL/GenBank/DDBJ databases">
        <title>Genome and evolution of the arbuscular mycorrhizal fungus Diversispora epigaea (formerly Glomus versiforme) and its bacterial endosymbionts.</title>
        <authorList>
            <person name="Sun X."/>
            <person name="Fei Z."/>
            <person name="Harrison M."/>
        </authorList>
    </citation>
    <scope>NUCLEOTIDE SEQUENCE [LARGE SCALE GENOMIC DNA]</scope>
    <source>
        <strain evidence="1 2">IT104</strain>
    </source>
</reference>
<evidence type="ECO:0000313" key="1">
    <source>
        <dbReference type="EMBL" id="RHZ61240.1"/>
    </source>
</evidence>
<protein>
    <recommendedName>
        <fullName evidence="3">TLDc domain-containing protein</fullName>
    </recommendedName>
</protein>